<gene>
    <name evidence="11" type="ORF">DME_LOCUS3777</name>
</gene>
<dbReference type="SUPFAM" id="SSF53300">
    <property type="entry name" value="vWA-like"/>
    <property type="match status" value="1"/>
</dbReference>
<accession>A0A158Q6J7</accession>
<dbReference type="AlphaFoldDB" id="A0A158Q6J7"/>
<dbReference type="WBParaSite" id="DME_0001028101-mRNA-1">
    <property type="protein sequence ID" value="DME_0001028101-mRNA-1"/>
    <property type="gene ID" value="DME_0001028101"/>
</dbReference>
<dbReference type="PANTHER" id="PTHR24039:SF40">
    <property type="entry name" value="TRANSMEMBRANE MATRIX RECEPTOR MUP-4"/>
    <property type="match status" value="1"/>
</dbReference>
<keyword evidence="2" id="KW-0732">Signal</keyword>
<dbReference type="InterPro" id="IPR000152">
    <property type="entry name" value="EGF-type_Asp/Asn_hydroxyl_site"/>
</dbReference>
<dbReference type="InterPro" id="IPR018097">
    <property type="entry name" value="EGF_Ca-bd_CS"/>
</dbReference>
<dbReference type="InterPro" id="IPR002035">
    <property type="entry name" value="VWF_A"/>
</dbReference>
<keyword evidence="5" id="KW-0325">Glycoprotein</keyword>
<dbReference type="SUPFAM" id="SSF57196">
    <property type="entry name" value="EGF/Laminin"/>
    <property type="match status" value="3"/>
</dbReference>
<dbReference type="SMART" id="SM00200">
    <property type="entry name" value="SEA"/>
    <property type="match status" value="2"/>
</dbReference>
<protein>
    <submittedName>
        <fullName evidence="14">Cartilage matrix protein</fullName>
    </submittedName>
</protein>
<feature type="transmembrane region" description="Helical" evidence="7">
    <location>
        <begin position="1430"/>
        <end position="1445"/>
    </location>
</feature>
<evidence type="ECO:0000256" key="2">
    <source>
        <dbReference type="ARBA" id="ARBA00022729"/>
    </source>
</evidence>
<feature type="domain" description="SEA" evidence="8">
    <location>
        <begin position="1080"/>
        <end position="1202"/>
    </location>
</feature>
<proteinExistence type="predicted"/>
<feature type="domain" description="EGF-like" evidence="9">
    <location>
        <begin position="728"/>
        <end position="774"/>
    </location>
</feature>
<evidence type="ECO:0000256" key="4">
    <source>
        <dbReference type="ARBA" id="ARBA00023157"/>
    </source>
</evidence>
<feature type="domain" description="EGF-like" evidence="9">
    <location>
        <begin position="780"/>
        <end position="821"/>
    </location>
</feature>
<dbReference type="InterPro" id="IPR000082">
    <property type="entry name" value="SEA_dom"/>
</dbReference>
<dbReference type="InterPro" id="IPR000742">
    <property type="entry name" value="EGF"/>
</dbReference>
<evidence type="ECO:0000259" key="8">
    <source>
        <dbReference type="PROSITE" id="PS50024"/>
    </source>
</evidence>
<sequence>MLIWLTLRMQRAVPIDRFGAIALTCEHILFRFTQRILYSHYICKCHDGYIDVSPNVTHYPGRQCVLPKSMDYRSMEQTLQCPMQTPCPRTTPCPLQTTTQANISCGGFNRCQQHHDCDSSAICSDTYDSYQCQCKPGYLDISPDPLRFPGRKCQEHDCSPFATCEDTQESYLCKCNDGYTDVSSRYGLKPGRKCSKVGDQCSNRADNTCDENADCVQLPDGYACKCFSSYVDVSSNANLPPGRVCTLQTQCPAQPTDLVFLVDGSGSIGSDVFQREVLRFLSEFIDLFDISPTQTRVAVVQYSDRIRHEFNLNQYLTGLTRTGAAIDYITNEAFNERRGARPSSHNITRIAIVITDGRSQDNVVVPANEARQKNIQLFAVGVTNHVLDSELEAISGKLNLKTFLYLNRSKQRLFHVRGFEDLNTRLRSAIQKVTCPEGKPPIPPEGPCDPATHRGCDRSLNQVCIVKNNKFVCGCPPGFEKHPITQVCGGDTCNPQLVSSCPFPERCQLTPFGNYRCTCVDNTTRSPKTGACKEPITAPSTDECSSTIPCRQNEECKFMDLTNLICRPGFERDSRSDKCQLPGTCDPSISISSCDERKREQCLPDRTGQYTCQCPKNYRRHPVTEICLIDECAVGSHDCDANANCIDTDENFICTCRPGFLDISPNQSEKPGRICKQQIDECVSGKHNCSENAFCINLPDGFLCRCKPNFIDFSPNPSHFAGTNCKPLVDECANSSLNLCSENAICTDTKESYKCQCKPGYIDQELRNPGRNCQKSRTCLERICLDPTKHDCHIAAICIEILGPERYTCKCRDGYYDIRPSTPGRECKEEINECLDASLNDCDPMATCHDMKEGYTCACPIKFRDDSPDRNKPGRKCFALVDECRNPHLNNCSRFADCIDKEDGYSCRCKPEYHDNNPSNPGTDCSFIIDECGSPSLNDCDFHAKCTDTLEGFSCECISPYVDELVSNPGRVCRYNECTDEAMNDCDKNAECRDTEDGYICQCKPGFYDDGNDPRKPGRTCVGLITGRPQEAEPTTLSPNLLPCDLGFCRLDLGEVCVGGERCACRPNQNRPSSDAGCIDVEKVPIEIRIIGRDGNQLAFGSEYGNSKSSRYVEIVDQFLQAMKTTVEQTSFAPKYVSSDVTYITNPKVKNSSWESGLLFNGTADFTSPIDKCEFWSKFMRAIKDYNYRLGGGPLIVADDNDQLDPCRKEVHKGIPCGTTFCQLDLGEICVVGRTCGCPIGQKRAKQDEKCRPVEAWNLPLWVIREDGIPLNYTDNLSNPHSTDYKRLVEAFEEGIRQSYAQTPLKNGFLVAEVNDIINPEKINKTWNYGILYNFTSNFVRGSIPDPQKIFNDLVEYISRKNNYEVGKSNQFISPSQANPFDQCFKSNCHPNAICVEEGSGYRSFIIFIISYRLFCSAINLKIISNLERLYFYSAVIFVLFFWYIL</sequence>
<keyword evidence="1 6" id="KW-0245">EGF-like domain</keyword>
<organism evidence="12 14">
    <name type="scientific">Dracunculus medinensis</name>
    <name type="common">Guinea worm</name>
    <dbReference type="NCBI Taxonomy" id="318479"/>
    <lineage>
        <taxon>Eukaryota</taxon>
        <taxon>Metazoa</taxon>
        <taxon>Ecdysozoa</taxon>
        <taxon>Nematoda</taxon>
        <taxon>Chromadorea</taxon>
        <taxon>Rhabditida</taxon>
        <taxon>Spirurina</taxon>
        <taxon>Dracunculoidea</taxon>
        <taxon>Dracunculidae</taxon>
        <taxon>Dracunculus</taxon>
    </lineage>
</organism>
<evidence type="ECO:0000313" key="12">
    <source>
        <dbReference type="Proteomes" id="UP000038040"/>
    </source>
</evidence>
<evidence type="ECO:0000313" key="13">
    <source>
        <dbReference type="Proteomes" id="UP000274756"/>
    </source>
</evidence>
<keyword evidence="13" id="KW-1185">Reference proteome</keyword>
<dbReference type="STRING" id="318479.A0A158Q6J7"/>
<dbReference type="GO" id="GO:0005509">
    <property type="term" value="F:calcium ion binding"/>
    <property type="evidence" value="ECO:0007669"/>
    <property type="project" value="InterPro"/>
</dbReference>
<feature type="domain" description="VWFA" evidence="10">
    <location>
        <begin position="257"/>
        <end position="430"/>
    </location>
</feature>
<dbReference type="PROSITE" id="PS50024">
    <property type="entry name" value="SEA"/>
    <property type="match status" value="2"/>
</dbReference>
<dbReference type="InterPro" id="IPR056590">
    <property type="entry name" value="Mua-3/Mup-4_EGF"/>
</dbReference>
<feature type="domain" description="EGF-like" evidence="9">
    <location>
        <begin position="880"/>
        <end position="919"/>
    </location>
</feature>
<dbReference type="Proteomes" id="UP000038040">
    <property type="component" value="Unplaced"/>
</dbReference>
<keyword evidence="3" id="KW-0677">Repeat</keyword>
<feature type="domain" description="EGF-like" evidence="9">
    <location>
        <begin position="149"/>
        <end position="185"/>
    </location>
</feature>
<dbReference type="PROSITE" id="PS01187">
    <property type="entry name" value="EGF_CA"/>
    <property type="match status" value="2"/>
</dbReference>
<dbReference type="PRINTS" id="PR00453">
    <property type="entry name" value="VWFADOMAIN"/>
</dbReference>
<dbReference type="InterPro" id="IPR009030">
    <property type="entry name" value="Growth_fac_rcpt_cys_sf"/>
</dbReference>
<dbReference type="PANTHER" id="PTHR24039">
    <property type="entry name" value="FIBRILLIN-RELATED"/>
    <property type="match status" value="1"/>
</dbReference>
<dbReference type="FunFam" id="2.10.25.10:FF:000291">
    <property type="entry name" value="Transmembrane matrix receptor MUP-4"/>
    <property type="match status" value="1"/>
</dbReference>
<evidence type="ECO:0000256" key="5">
    <source>
        <dbReference type="ARBA" id="ARBA00023180"/>
    </source>
</evidence>
<dbReference type="InterPro" id="IPR057353">
    <property type="entry name" value="TNFR_nem"/>
</dbReference>
<dbReference type="PROSITE" id="PS50026">
    <property type="entry name" value="EGF_3"/>
    <property type="match status" value="11"/>
</dbReference>
<dbReference type="SMART" id="SM00327">
    <property type="entry name" value="VWA"/>
    <property type="match status" value="1"/>
</dbReference>
<dbReference type="Gene3D" id="2.10.25.10">
    <property type="entry name" value="Laminin"/>
    <property type="match status" value="9"/>
</dbReference>
<dbReference type="Pfam" id="PF00092">
    <property type="entry name" value="VWA"/>
    <property type="match status" value="1"/>
</dbReference>
<keyword evidence="4 6" id="KW-1015">Disulfide bond</keyword>
<feature type="domain" description="EGF-like" evidence="9">
    <location>
        <begin position="197"/>
        <end position="236"/>
    </location>
</feature>
<evidence type="ECO:0000256" key="7">
    <source>
        <dbReference type="SAM" id="Phobius"/>
    </source>
</evidence>
<dbReference type="InterPro" id="IPR036465">
    <property type="entry name" value="vWFA_dom_sf"/>
</dbReference>
<reference evidence="11 13" key="2">
    <citation type="submission" date="2018-11" db="EMBL/GenBank/DDBJ databases">
        <authorList>
            <consortium name="Pathogen Informatics"/>
        </authorList>
    </citation>
    <scope>NUCLEOTIDE SEQUENCE [LARGE SCALE GENOMIC DNA]</scope>
</reference>
<keyword evidence="7" id="KW-0472">Membrane</keyword>
<dbReference type="InterPro" id="IPR013032">
    <property type="entry name" value="EGF-like_CS"/>
</dbReference>
<keyword evidence="7" id="KW-1133">Transmembrane helix</keyword>
<dbReference type="SMART" id="SM00179">
    <property type="entry name" value="EGF_CA"/>
    <property type="match status" value="10"/>
</dbReference>
<dbReference type="CDD" id="cd00054">
    <property type="entry name" value="EGF_CA"/>
    <property type="match status" value="5"/>
</dbReference>
<feature type="domain" description="EGF-like" evidence="9">
    <location>
        <begin position="974"/>
        <end position="1013"/>
    </location>
</feature>
<evidence type="ECO:0000259" key="10">
    <source>
        <dbReference type="PROSITE" id="PS50234"/>
    </source>
</evidence>
<dbReference type="PROSITE" id="PS00010">
    <property type="entry name" value="ASX_HYDROXYL"/>
    <property type="match status" value="9"/>
</dbReference>
<dbReference type="PROSITE" id="PS50234">
    <property type="entry name" value="VWFA"/>
    <property type="match status" value="1"/>
</dbReference>
<dbReference type="Pfam" id="PF12661">
    <property type="entry name" value="hEGF"/>
    <property type="match status" value="2"/>
</dbReference>
<feature type="domain" description="EGF-like" evidence="9">
    <location>
        <begin position="678"/>
        <end position="716"/>
    </location>
</feature>
<dbReference type="EMBL" id="UYYG01000185">
    <property type="protein sequence ID" value="VDN53804.1"/>
    <property type="molecule type" value="Genomic_DNA"/>
</dbReference>
<evidence type="ECO:0000256" key="3">
    <source>
        <dbReference type="ARBA" id="ARBA00022737"/>
    </source>
</evidence>
<feature type="domain" description="EGF-like" evidence="9">
    <location>
        <begin position="107"/>
        <end position="144"/>
    </location>
</feature>
<evidence type="ECO:0000256" key="6">
    <source>
        <dbReference type="PROSITE-ProRule" id="PRU00076"/>
    </source>
</evidence>
<dbReference type="InterPro" id="IPR049883">
    <property type="entry name" value="NOTCH1_EGF-like"/>
</dbReference>
<feature type="domain" description="SEA" evidence="8">
    <location>
        <begin position="1253"/>
        <end position="1378"/>
    </location>
</feature>
<dbReference type="Proteomes" id="UP000274756">
    <property type="component" value="Unassembled WGS sequence"/>
</dbReference>
<feature type="domain" description="EGF-like" evidence="9">
    <location>
        <begin position="628"/>
        <end position="666"/>
    </location>
</feature>
<dbReference type="OrthoDB" id="6022609at2759"/>
<dbReference type="Pfam" id="PF23427">
    <property type="entry name" value="EGF_4"/>
    <property type="match status" value="1"/>
</dbReference>
<dbReference type="SMART" id="SM00181">
    <property type="entry name" value="EGF"/>
    <property type="match status" value="16"/>
</dbReference>
<evidence type="ECO:0000313" key="11">
    <source>
        <dbReference type="EMBL" id="VDN53804.1"/>
    </source>
</evidence>
<dbReference type="Pfam" id="PF25314">
    <property type="entry name" value="TNFR_nem"/>
    <property type="match status" value="3"/>
</dbReference>
<dbReference type="Pfam" id="PF00008">
    <property type="entry name" value="EGF"/>
    <property type="match status" value="1"/>
</dbReference>
<dbReference type="Gene3D" id="3.40.50.410">
    <property type="entry name" value="von Willebrand factor, type A domain"/>
    <property type="match status" value="1"/>
</dbReference>
<evidence type="ECO:0000256" key="1">
    <source>
        <dbReference type="ARBA" id="ARBA00022536"/>
    </source>
</evidence>
<dbReference type="InterPro" id="IPR001881">
    <property type="entry name" value="EGF-like_Ca-bd_dom"/>
</dbReference>
<feature type="domain" description="EGF-like" evidence="9">
    <location>
        <begin position="928"/>
        <end position="967"/>
    </location>
</feature>
<reference evidence="14" key="1">
    <citation type="submission" date="2016-04" db="UniProtKB">
        <authorList>
            <consortium name="WormBaseParasite"/>
        </authorList>
    </citation>
    <scope>IDENTIFICATION</scope>
</reference>
<evidence type="ECO:0000259" key="9">
    <source>
        <dbReference type="PROSITE" id="PS50026"/>
    </source>
</evidence>
<keyword evidence="7" id="KW-0812">Transmembrane</keyword>
<name>A0A158Q6J7_DRAME</name>
<feature type="disulfide bond" evidence="6">
    <location>
        <begin position="792"/>
        <end position="809"/>
    </location>
</feature>
<feature type="domain" description="EGF-like" evidence="9">
    <location>
        <begin position="830"/>
        <end position="869"/>
    </location>
</feature>
<evidence type="ECO:0000313" key="14">
    <source>
        <dbReference type="WBParaSite" id="DME_0001028101-mRNA-1"/>
    </source>
</evidence>
<dbReference type="SUPFAM" id="SSF57184">
    <property type="entry name" value="Growth factor receptor domain"/>
    <property type="match status" value="1"/>
</dbReference>
<dbReference type="Pfam" id="PF07645">
    <property type="entry name" value="EGF_CA"/>
    <property type="match status" value="6"/>
</dbReference>
<comment type="caution">
    <text evidence="6">Lacks conserved residue(s) required for the propagation of feature annotation.</text>
</comment>